<dbReference type="EMBL" id="QKUF01000009">
    <property type="protein sequence ID" value="PZW29340.1"/>
    <property type="molecule type" value="Genomic_DNA"/>
</dbReference>
<dbReference type="OrthoDB" id="164016at2"/>
<dbReference type="GO" id="GO:0042742">
    <property type="term" value="P:defense response to bacterium"/>
    <property type="evidence" value="ECO:0007669"/>
    <property type="project" value="InterPro"/>
</dbReference>
<reference evidence="1 2" key="1">
    <citation type="submission" date="2018-06" db="EMBL/GenBank/DDBJ databases">
        <title>Genomic Encyclopedia of Archaeal and Bacterial Type Strains, Phase II (KMG-II): from individual species to whole genera.</title>
        <authorList>
            <person name="Goeker M."/>
        </authorList>
    </citation>
    <scope>NUCLEOTIDE SEQUENCE [LARGE SCALE GENOMIC DNA]</scope>
    <source>
        <strain evidence="1 2">ATCC BAA-1881</strain>
    </source>
</reference>
<protein>
    <submittedName>
        <fullName evidence="1">Mersacidin/lichenicidin family type 2 lantibiotic</fullName>
    </submittedName>
</protein>
<comment type="caution">
    <text evidence="1">The sequence shown here is derived from an EMBL/GenBank/DDBJ whole genome shotgun (WGS) entry which is preliminary data.</text>
</comment>
<sequence length="80" mass="9357">MNSTIIRAWKDARFRKQLSEEERARLPASPVGEVCELRDEELSGIAGGRGMENTQFLRECRDFSSKYLCFSQRFYNGQCW</sequence>
<dbReference type="RefSeq" id="WP_111323432.1">
    <property type="nucleotide sequence ID" value="NZ_BIFX01000001.1"/>
</dbReference>
<gene>
    <name evidence="1" type="ORF">EI42_03062</name>
</gene>
<evidence type="ECO:0000313" key="2">
    <source>
        <dbReference type="Proteomes" id="UP000248806"/>
    </source>
</evidence>
<proteinExistence type="predicted"/>
<dbReference type="AlphaFoldDB" id="A0A326U5W2"/>
<evidence type="ECO:0000313" key="1">
    <source>
        <dbReference type="EMBL" id="PZW29340.1"/>
    </source>
</evidence>
<accession>A0A326U5W2</accession>
<keyword evidence="2" id="KW-1185">Reference proteome</keyword>
<organism evidence="1 2">
    <name type="scientific">Thermosporothrix hazakensis</name>
    <dbReference type="NCBI Taxonomy" id="644383"/>
    <lineage>
        <taxon>Bacteria</taxon>
        <taxon>Bacillati</taxon>
        <taxon>Chloroflexota</taxon>
        <taxon>Ktedonobacteria</taxon>
        <taxon>Ktedonobacterales</taxon>
        <taxon>Thermosporotrichaceae</taxon>
        <taxon>Thermosporothrix</taxon>
    </lineage>
</organism>
<dbReference type="InterPro" id="IPR027635">
    <property type="entry name" value="Lantibiotic2_lead_pep_dom"/>
</dbReference>
<dbReference type="NCBIfam" id="TIGR03898">
    <property type="entry name" value="lanti_MRSA_kill"/>
    <property type="match status" value="1"/>
</dbReference>
<dbReference type="Proteomes" id="UP000248806">
    <property type="component" value="Unassembled WGS sequence"/>
</dbReference>
<name>A0A326U5W2_THEHA</name>